<evidence type="ECO:0000313" key="2">
    <source>
        <dbReference type="Proteomes" id="UP000287651"/>
    </source>
</evidence>
<dbReference type="EMBL" id="AMZH03006040">
    <property type="protein sequence ID" value="RRT64823.1"/>
    <property type="molecule type" value="Genomic_DNA"/>
</dbReference>
<sequence length="66" mass="7485">MHTQGCKGATCPQRQRLLARCLWANHLRAREPPARKGGTCRHNAHGRPLMGQVFTRGNTTCKRCRM</sequence>
<gene>
    <name evidence="1" type="ORF">B296_00041531</name>
</gene>
<comment type="caution">
    <text evidence="1">The sequence shown here is derived from an EMBL/GenBank/DDBJ whole genome shotgun (WGS) entry which is preliminary data.</text>
</comment>
<protein>
    <submittedName>
        <fullName evidence="1">Uncharacterized protein</fullName>
    </submittedName>
</protein>
<proteinExistence type="predicted"/>
<dbReference type="AlphaFoldDB" id="A0A426ZLE3"/>
<evidence type="ECO:0000313" key="1">
    <source>
        <dbReference type="EMBL" id="RRT64823.1"/>
    </source>
</evidence>
<organism evidence="1 2">
    <name type="scientific">Ensete ventricosum</name>
    <name type="common">Abyssinian banana</name>
    <name type="synonym">Musa ensete</name>
    <dbReference type="NCBI Taxonomy" id="4639"/>
    <lineage>
        <taxon>Eukaryota</taxon>
        <taxon>Viridiplantae</taxon>
        <taxon>Streptophyta</taxon>
        <taxon>Embryophyta</taxon>
        <taxon>Tracheophyta</taxon>
        <taxon>Spermatophyta</taxon>
        <taxon>Magnoliopsida</taxon>
        <taxon>Liliopsida</taxon>
        <taxon>Zingiberales</taxon>
        <taxon>Musaceae</taxon>
        <taxon>Ensete</taxon>
    </lineage>
</organism>
<dbReference type="Proteomes" id="UP000287651">
    <property type="component" value="Unassembled WGS sequence"/>
</dbReference>
<accession>A0A426ZLE3</accession>
<reference evidence="1 2" key="1">
    <citation type="journal article" date="2014" name="Agronomy (Basel)">
        <title>A Draft Genome Sequence for Ensete ventricosum, the Drought-Tolerant Tree Against Hunger.</title>
        <authorList>
            <person name="Harrison J."/>
            <person name="Moore K.A."/>
            <person name="Paszkiewicz K."/>
            <person name="Jones T."/>
            <person name="Grant M."/>
            <person name="Ambacheew D."/>
            <person name="Muzemil S."/>
            <person name="Studholme D.J."/>
        </authorList>
    </citation>
    <scope>NUCLEOTIDE SEQUENCE [LARGE SCALE GENOMIC DNA]</scope>
</reference>
<name>A0A426ZLE3_ENSVE</name>